<name>B0DGS2_LACBS</name>
<evidence type="ECO:0000313" key="3">
    <source>
        <dbReference type="EMBL" id="EDR06321.1"/>
    </source>
</evidence>
<accession>B0DGS2</accession>
<dbReference type="InterPro" id="IPR025533">
    <property type="entry name" value="DUF4419"/>
</dbReference>
<reference evidence="3 4" key="1">
    <citation type="journal article" date="2008" name="Nature">
        <title>The genome of Laccaria bicolor provides insights into mycorrhizal symbiosis.</title>
        <authorList>
            <person name="Martin F."/>
            <person name="Aerts A."/>
            <person name="Ahren D."/>
            <person name="Brun A."/>
            <person name="Danchin E.G.J."/>
            <person name="Duchaussoy F."/>
            <person name="Gibon J."/>
            <person name="Kohler A."/>
            <person name="Lindquist E."/>
            <person name="Pereda V."/>
            <person name="Salamov A."/>
            <person name="Shapiro H.J."/>
            <person name="Wuyts J."/>
            <person name="Blaudez D."/>
            <person name="Buee M."/>
            <person name="Brokstein P."/>
            <person name="Canbaeck B."/>
            <person name="Cohen D."/>
            <person name="Courty P.E."/>
            <person name="Coutinho P.M."/>
            <person name="Delaruelle C."/>
            <person name="Detter J.C."/>
            <person name="Deveau A."/>
            <person name="DiFazio S."/>
            <person name="Duplessis S."/>
            <person name="Fraissinet-Tachet L."/>
            <person name="Lucic E."/>
            <person name="Frey-Klett P."/>
            <person name="Fourrey C."/>
            <person name="Feussner I."/>
            <person name="Gay G."/>
            <person name="Grimwood J."/>
            <person name="Hoegger P.J."/>
            <person name="Jain P."/>
            <person name="Kilaru S."/>
            <person name="Labbe J."/>
            <person name="Lin Y.C."/>
            <person name="Legue V."/>
            <person name="Le Tacon F."/>
            <person name="Marmeisse R."/>
            <person name="Melayah D."/>
            <person name="Montanini B."/>
            <person name="Muratet M."/>
            <person name="Nehls U."/>
            <person name="Niculita-Hirzel H."/>
            <person name="Oudot-Le Secq M.P."/>
            <person name="Peter M."/>
            <person name="Quesneville H."/>
            <person name="Rajashekar B."/>
            <person name="Reich M."/>
            <person name="Rouhier N."/>
            <person name="Schmutz J."/>
            <person name="Yin T."/>
            <person name="Chalot M."/>
            <person name="Henrissat B."/>
            <person name="Kuees U."/>
            <person name="Lucas S."/>
            <person name="Van de Peer Y."/>
            <person name="Podila G.K."/>
            <person name="Polle A."/>
            <person name="Pukkila P.J."/>
            <person name="Richardson P.M."/>
            <person name="Rouze P."/>
            <person name="Sanders I.R."/>
            <person name="Stajich J.E."/>
            <person name="Tunlid A."/>
            <person name="Tuskan G."/>
            <person name="Grigoriev I.V."/>
        </authorList>
    </citation>
    <scope>NUCLEOTIDE SEQUENCE [LARGE SCALE GENOMIC DNA]</scope>
    <source>
        <strain evidence="4">S238N-H82 / ATCC MYA-4686</strain>
    </source>
</reference>
<evidence type="ECO:0000256" key="1">
    <source>
        <dbReference type="SAM" id="MobiDB-lite"/>
    </source>
</evidence>
<dbReference type="Proteomes" id="UP000001194">
    <property type="component" value="Unassembled WGS sequence"/>
</dbReference>
<evidence type="ECO:0000313" key="4">
    <source>
        <dbReference type="Proteomes" id="UP000001194"/>
    </source>
</evidence>
<dbReference type="GeneID" id="6078644"/>
<dbReference type="OrthoDB" id="9978173at2759"/>
<feature type="compositionally biased region" description="Polar residues" evidence="1">
    <location>
        <begin position="485"/>
        <end position="505"/>
    </location>
</feature>
<gene>
    <name evidence="3" type="ORF">LACBIDRAFT_329014</name>
</gene>
<dbReference type="EMBL" id="DS547109">
    <property type="protein sequence ID" value="EDR06321.1"/>
    <property type="molecule type" value="Genomic_DNA"/>
</dbReference>
<dbReference type="PANTHER" id="PTHR31252">
    <property type="entry name" value="DUF4419 DOMAIN-CONTAINING PROTEIN"/>
    <property type="match status" value="1"/>
</dbReference>
<dbReference type="InParanoid" id="B0DGS2"/>
<dbReference type="KEGG" id="lbc:LACBIDRAFT_329014"/>
<feature type="compositionally biased region" description="Polar residues" evidence="1">
    <location>
        <begin position="455"/>
        <end position="475"/>
    </location>
</feature>
<evidence type="ECO:0000259" key="2">
    <source>
        <dbReference type="PROSITE" id="PS50181"/>
    </source>
</evidence>
<keyword evidence="4" id="KW-1185">Reference proteome</keyword>
<dbReference type="PROSITE" id="PS50181">
    <property type="entry name" value="FBOX"/>
    <property type="match status" value="1"/>
</dbReference>
<dbReference type="HOGENOM" id="CLU_304207_0_0_1"/>
<dbReference type="Gene3D" id="3.80.10.10">
    <property type="entry name" value="Ribonuclease Inhibitor"/>
    <property type="match status" value="1"/>
</dbReference>
<dbReference type="SUPFAM" id="SSF81383">
    <property type="entry name" value="F-box domain"/>
    <property type="match status" value="1"/>
</dbReference>
<proteinExistence type="predicted"/>
<protein>
    <submittedName>
        <fullName evidence="3">Predicted protein</fullName>
    </submittedName>
</protein>
<dbReference type="InterPro" id="IPR036047">
    <property type="entry name" value="F-box-like_dom_sf"/>
</dbReference>
<feature type="region of interest" description="Disordered" evidence="1">
    <location>
        <begin position="454"/>
        <end position="506"/>
    </location>
</feature>
<sequence>MPITFYPNEIQAQPFATGVGQRRSGQELLKVACPNQYKKFDELLQTSFTGQEEIIAQTNGFVETLVSAYNQHLCLIIRPDDVWAAILVQFNFFVNANSDKLRSHFVAHEEKKTLVVVAAGSRYTVDFGEMSVEMTQKIHENVVDPSLRDWILPTFSTTTANDTVIFAVLMMATMKKYFKYVFQLRCGLPQVTLEGEKSDWEAILGRLEKLKEYGLETTAWYHLLKPVISKFVSAFDDPNGRDNLEFWTRVCHRDGGGSGPTYLGGWVTAFCVFDEDGKWIGPQLNHNALPNVDPASLSAEDFFKIYTKETRFRNQRQAALVLDGSPYHLVDSQKIPSGFTEVDVLVDDNGQLFPSMMTVGLIGMQVCSSGDQKRSATGERDTVKPIAGWWLFVKISDENEREEAKKTMKENSSPMPPFLSPLDVRLYWVGLVTSTGWRHMGALDSYFINGRPNEQGFSSSSDPSPATGLTPTGTVNGHEIEEGNFENQTNKPSGTRSKELSTGSKPFNHLPEELINEIFLHCASSPIEICGDPPCTPWSLAQVSQRWRTIALSEPNLWTSITVDLDWQPAAWLNQRTDALLNFFRGCLHRSRDRPLHLRVKAFQRIHPLLFPLTDLCLAEAHRWQTVSLHFSLSPFMAKLEKSRGRLSLLKALSLTHEYRPAFAITAFVASPQLTHLTLCKLHHPTSSLKVPWNQITHFESNLLQYRQGELDQILTNMPLLEELKVVCGISLSSTTDHNATVEIISLPNIRSFHVSGHEEALNQILNLLHTPSLKHFAIETMENGTRLSDLVVSAFLGLHHRSQFTLDSLSIDKLPVQSTVRILDLVPSITHLSVQSRGVTELLPTYLTLNREAPITTARRPYHQEWGSQSRFFLVPNLRNLVMEDLYTFADSATLASSANTLLKMVKSRLNPEGDSEGRLESVSIVALLAVGLSDADMLAFDVLTEFGGAQRVKMDVDVRRKGGTLHNLTSLRSAN</sequence>
<dbReference type="PANTHER" id="PTHR31252:SF11">
    <property type="entry name" value="DUF4419 DOMAIN-CONTAINING PROTEIN"/>
    <property type="match status" value="1"/>
</dbReference>
<dbReference type="InterPro" id="IPR001810">
    <property type="entry name" value="F-box_dom"/>
</dbReference>
<dbReference type="AlphaFoldDB" id="B0DGS2"/>
<dbReference type="Pfam" id="PF14388">
    <property type="entry name" value="DUF4419"/>
    <property type="match status" value="1"/>
</dbReference>
<dbReference type="RefSeq" id="XP_001883182.1">
    <property type="nucleotide sequence ID" value="XM_001883147.1"/>
</dbReference>
<feature type="domain" description="F-box" evidence="2">
    <location>
        <begin position="504"/>
        <end position="561"/>
    </location>
</feature>
<organism evidence="4">
    <name type="scientific">Laccaria bicolor (strain S238N-H82 / ATCC MYA-4686)</name>
    <name type="common">Bicoloured deceiver</name>
    <name type="synonym">Laccaria laccata var. bicolor</name>
    <dbReference type="NCBI Taxonomy" id="486041"/>
    <lineage>
        <taxon>Eukaryota</taxon>
        <taxon>Fungi</taxon>
        <taxon>Dikarya</taxon>
        <taxon>Basidiomycota</taxon>
        <taxon>Agaricomycotina</taxon>
        <taxon>Agaricomycetes</taxon>
        <taxon>Agaricomycetidae</taxon>
        <taxon>Agaricales</taxon>
        <taxon>Agaricineae</taxon>
        <taxon>Hydnangiaceae</taxon>
        <taxon>Laccaria</taxon>
    </lineage>
</organism>
<dbReference type="Gene3D" id="1.20.1280.50">
    <property type="match status" value="1"/>
</dbReference>
<dbReference type="InterPro" id="IPR032675">
    <property type="entry name" value="LRR_dom_sf"/>
</dbReference>